<proteinExistence type="predicted"/>
<comment type="caution">
    <text evidence="1">The sequence shown here is derived from an EMBL/GenBank/DDBJ whole genome shotgun (WGS) entry which is preliminary data.</text>
</comment>
<keyword evidence="2" id="KW-1185">Reference proteome</keyword>
<dbReference type="Proteomes" id="UP000294588">
    <property type="component" value="Unassembled WGS sequence"/>
</dbReference>
<organism evidence="1 2">
    <name type="scientific">Candidatus Syntrophosphaera thermopropionivorans</name>
    <dbReference type="NCBI Taxonomy" id="2593015"/>
    <lineage>
        <taxon>Bacteria</taxon>
        <taxon>Pseudomonadati</taxon>
        <taxon>Candidatus Cloacimonadota</taxon>
        <taxon>Candidatus Cloacimonadia</taxon>
        <taxon>Candidatus Cloacimonadales</taxon>
        <taxon>Candidatus Cloacimonadaceae</taxon>
        <taxon>Candidatus Syntrophosphaera</taxon>
    </lineage>
</organism>
<sequence length="335" mass="38302">MSRKRILYLIIGLIIGIVLIILWLHYIDLNELVARMKRIDTRLVFWATISYLAAYFIRSVRWNILLSKQASISIWKTYLYSMGGNWVNYLIPIRAGELVKAWFVKHNHGNSITSVLPSIFIDKTFDTLGIFFVLLMIPLLKVKFSQGLIILLILLGLVFAVSLAVLLLSVWQKDKVVRFLQVLFSWLPRKLKTKVNNYISIFVQGLNIFEHHWTRLLNSFLLTALGVFLDGLYFYLLFLAFGIDYPFLKVLFGYTLINLSYAIPQPPAQLGSNEWMMIIIFSVGFALTREDASAIMAFAHMLTAILIGVIGLVSITLSGRQVLKAVLSGEKIYEQ</sequence>
<dbReference type="EMBL" id="SMOG01000032">
    <property type="protein sequence ID" value="TDF72494.1"/>
    <property type="molecule type" value="Genomic_DNA"/>
</dbReference>
<reference evidence="1" key="1">
    <citation type="submission" date="2019-03" db="EMBL/GenBank/DDBJ databases">
        <title>Candidatus Syntrophosphaera thermopropionivorans: a novel player in syntrophic propionate oxidation during anaerobic digestion.</title>
        <authorList>
            <person name="Dyksma S."/>
        </authorList>
    </citation>
    <scope>NUCLEOTIDE SEQUENCE</scope>
    <source>
        <strain evidence="1">W5</strain>
    </source>
</reference>
<protein>
    <submittedName>
        <fullName evidence="1">Flippase-like domain-containing protein</fullName>
    </submittedName>
</protein>
<accession>A0AC61QHR1</accession>
<gene>
    <name evidence="1" type="ORF">E0946_06785</name>
</gene>
<name>A0AC61QHR1_9BACT</name>
<evidence type="ECO:0000313" key="1">
    <source>
        <dbReference type="EMBL" id="TDF72494.1"/>
    </source>
</evidence>
<evidence type="ECO:0000313" key="2">
    <source>
        <dbReference type="Proteomes" id="UP000294588"/>
    </source>
</evidence>